<dbReference type="PANTHER" id="PTHR42912">
    <property type="entry name" value="METHYLTRANSFERASE"/>
    <property type="match status" value="1"/>
</dbReference>
<feature type="domain" description="Methyltransferase" evidence="1">
    <location>
        <begin position="187"/>
        <end position="280"/>
    </location>
</feature>
<gene>
    <name evidence="2" type="primary">ubiE_4</name>
    <name evidence="2" type="ORF">DSM104635_02572</name>
</gene>
<organism evidence="2 3">
    <name type="scientific">Terricaulis silvestris</name>
    <dbReference type="NCBI Taxonomy" id="2686094"/>
    <lineage>
        <taxon>Bacteria</taxon>
        <taxon>Pseudomonadati</taxon>
        <taxon>Pseudomonadota</taxon>
        <taxon>Alphaproteobacteria</taxon>
        <taxon>Caulobacterales</taxon>
        <taxon>Caulobacteraceae</taxon>
        <taxon>Terricaulis</taxon>
    </lineage>
</organism>
<dbReference type="EC" id="2.1.1.163" evidence="2"/>
<dbReference type="InterPro" id="IPR050508">
    <property type="entry name" value="Methyltransf_Superfamily"/>
</dbReference>
<dbReference type="Pfam" id="PF13649">
    <property type="entry name" value="Methyltransf_25"/>
    <property type="match status" value="1"/>
</dbReference>
<evidence type="ECO:0000259" key="1">
    <source>
        <dbReference type="Pfam" id="PF13649"/>
    </source>
</evidence>
<dbReference type="Gene3D" id="3.40.50.150">
    <property type="entry name" value="Vaccinia Virus protein VP39"/>
    <property type="match status" value="1"/>
</dbReference>
<dbReference type="GO" id="GO:0032259">
    <property type="term" value="P:methylation"/>
    <property type="evidence" value="ECO:0007669"/>
    <property type="project" value="UniProtKB-KW"/>
</dbReference>
<dbReference type="PANTHER" id="PTHR42912:SF81">
    <property type="entry name" value="METHYLTRANSFERASE DOMAIN-CONTAINING PROTEIN"/>
    <property type="match status" value="1"/>
</dbReference>
<evidence type="ECO:0000313" key="2">
    <source>
        <dbReference type="EMBL" id="QGZ95721.1"/>
    </source>
</evidence>
<accession>A0A6I6MNN3</accession>
<reference evidence="3" key="1">
    <citation type="submission" date="2019-12" db="EMBL/GenBank/DDBJ databases">
        <title>Complete genome of Terracaulis silvestris 0127_4.</title>
        <authorList>
            <person name="Vieira S."/>
            <person name="Riedel T."/>
            <person name="Sproer C."/>
            <person name="Pascual J."/>
            <person name="Boedeker C."/>
            <person name="Overmann J."/>
        </authorList>
    </citation>
    <scope>NUCLEOTIDE SEQUENCE [LARGE SCALE GENOMIC DNA]</scope>
    <source>
        <strain evidence="3">0127_4</strain>
    </source>
</reference>
<dbReference type="InterPro" id="IPR041698">
    <property type="entry name" value="Methyltransf_25"/>
</dbReference>
<evidence type="ECO:0000313" key="3">
    <source>
        <dbReference type="Proteomes" id="UP000431269"/>
    </source>
</evidence>
<proteinExistence type="predicted"/>
<dbReference type="SUPFAM" id="SSF53335">
    <property type="entry name" value="S-adenosyl-L-methionine-dependent methyltransferases"/>
    <property type="match status" value="1"/>
</dbReference>
<dbReference type="KEGG" id="tsv:DSM104635_02572"/>
<dbReference type="AlphaFoldDB" id="A0A6I6MNN3"/>
<dbReference type="CDD" id="cd02440">
    <property type="entry name" value="AdoMet_MTases"/>
    <property type="match status" value="1"/>
</dbReference>
<keyword evidence="3" id="KW-1185">Reference proteome</keyword>
<dbReference type="InterPro" id="IPR029063">
    <property type="entry name" value="SAM-dependent_MTases_sf"/>
</dbReference>
<name>A0A6I6MNN3_9CAUL</name>
<dbReference type="EMBL" id="CP047045">
    <property type="protein sequence ID" value="QGZ95721.1"/>
    <property type="molecule type" value="Genomic_DNA"/>
</dbReference>
<keyword evidence="2" id="KW-0489">Methyltransferase</keyword>
<dbReference type="GO" id="GO:0043770">
    <property type="term" value="F:demethylmenaquinone methyltransferase activity"/>
    <property type="evidence" value="ECO:0007669"/>
    <property type="project" value="UniProtKB-EC"/>
</dbReference>
<protein>
    <submittedName>
        <fullName evidence="2">Demethylmenaquinone methyltransferase</fullName>
        <ecNumber evidence="2">2.1.1.163</ecNumber>
    </submittedName>
</protein>
<dbReference type="Proteomes" id="UP000431269">
    <property type="component" value="Chromosome"/>
</dbReference>
<sequence length="349" mass="39422">MRDIGRARYAAAQGARVAWYMSQYLLARRISGPFNRPGDPKFEPQAPEGDSTQIRTAFLDLFAQDRKNIEAGLYPAPQDIRVERAISALRNSANFFRDLPQVDQRRLERDGTEVREVAKGDGRYPNYYLQNFHYQTGGWLSEDSAKLYDTQVEILFGGAADAMRRIALGSLARGIKGTDQRRVKLADLASGNGRFLLQVLAAFPRIPATGLDLSPAYCDEARKRLEDWPQVEIVTGAVEQAPFEDGSFDAATCVYLFHELPPRIRRDAAREIARIVKPGGVFVLADSIQTGDSADLDRMLEYFPVGFHEPYFSSYLKEDFAALFGEAGFDLEQNELAFLTKVMRFRRRR</sequence>
<keyword evidence="2" id="KW-0808">Transferase</keyword>